<sequence length="1373" mass="153553">MDVEGSAQASAGAADDHASPKKRRKVNHACIYCRRSDRPCARCVKRSIGHLCHDEPRESARAAKGEQENGIGDSGAALKPDAMQPNGMLPSSDQQQVDQQLLQGSNLDLSTSALPTPARADPAQLVSSPPILGQTPVSAAKGQQSLGYGDWSVGGQNQFHDMHNYHPLYMFNAPEVTNEYNLLNDFLSTSLLDEGGLLSGDNVQGLYSSPTLTNTMAANANGSVGQMHSQHQQSQRPGFFQTPVAQSGNESRTAANTSTDKATETYYMTAADPSGSDNPEERMNNLLKAKVDAGMLRPFNYVNGWARLLTYMDQHMQPASRQKIRLQVERFRPEFRNRMAILTEYELILVEMWFERSLMEYERVFASMAIPACAWRRTGEIFRGNREMAELIHVPIEMLRDVSDESFHQCRAVINSSAGYLNLHPLFTDVAVRSMTDKMRHGKEDRLKSILGERSLGLLMCASPDKLHLAFATDLEDDARSRNISSSQAPSIRAQIDKLLALPCVPNQSSDLDGKGTRLWNLASKLKKENVIARELECLVRVFACSLIDYAQQCAQGSVVNDIRVLKSLLRSSKHCLDQRQLVLAERVIERAAVYEEKLMGTAKNRSSEHLVQIHRLSKDYYTIRITLAWRQERLDLADLWLTKLGSGEDVVDSSTVETLADLFFEIGRHESKNKNSAEAVKWLSKAHDIILSQDLDCLSSDASELQVAVMHAMVKALMDEDNEENRRKAWNIIEELDIAHGDRLAVLLLKLDLYARDDAFSPQIFGDVLQKIVRTIHLTDTNVKTALHYGHTLRSRSPRTAHTVLVSLATERLLGAEDSAWLEKTLMTIIWNCTTSTELKDGHDLLKILFDTLLADTGRTVSQPATHAAQVLLCKRVDTSFNQEAYDLAESWCRLSLHPIFASAGNVNIGKLQRKLMICALGMADTRKAFEAHLEMSEVTKKHPSTQYLLYKVALRSQNTDLATQCLEEICAQSTKDATLLYACVLEAQRAGDRMQSVASMQRVLEKYEYAAPDGVHLPALLRCTARLLIQGAESTEAPHKANVKEICKLFEGAATQAKISRRNTKDETFPIAEIDWFSRNCYNLAVKACSEWEPRETQRLISTSLKFLDLYPPDMDSDVLADLSLRRLFCDFLSASLLIVMARGEDNIECQAGIFSLQHYLGVRGVAGDFRKRLPEQLERLQAGAKDDLMRKNTTLLAFDFEAAARLKAWDSLEQLIKDTQPESDQGIYSIMADIVLSADAPTEVTIAALQQIVDKTWNLKSNDVSELSRWFRCLFSLALTSEPVLAERILSQVVTIVTTTKSTPSPYPPEELEYLATTTFNSAVDFYSTSQDEACHRWAERAFEIAELCDDNGALRNLLMQKYGGLSWEK</sequence>
<keyword evidence="2" id="KW-0469">Meiosis</keyword>
<dbReference type="Pfam" id="PF08631">
    <property type="entry name" value="SPO22"/>
    <property type="match status" value="1"/>
</dbReference>
<reference evidence="4" key="1">
    <citation type="submission" date="2021-03" db="EMBL/GenBank/DDBJ databases">
        <authorList>
            <person name="Tagirdzhanova G."/>
        </authorList>
    </citation>
    <scope>NUCLEOTIDE SEQUENCE</scope>
</reference>
<dbReference type="InterPro" id="IPR001138">
    <property type="entry name" value="Zn2Cys6_DnaBD"/>
</dbReference>
<keyword evidence="5" id="KW-1185">Reference proteome</keyword>
<dbReference type="PANTHER" id="PTHR40375:SF2">
    <property type="entry name" value="SPORULATION-SPECIFIC PROTEIN 22"/>
    <property type="match status" value="1"/>
</dbReference>
<evidence type="ECO:0000256" key="3">
    <source>
        <dbReference type="SAM" id="MobiDB-lite"/>
    </source>
</evidence>
<feature type="region of interest" description="Disordered" evidence="3">
    <location>
        <begin position="60"/>
        <end position="139"/>
    </location>
</feature>
<gene>
    <name evidence="4" type="ORF">HETSPECPRED_008162</name>
</gene>
<feature type="compositionally biased region" description="Polar residues" evidence="3">
    <location>
        <begin position="104"/>
        <end position="114"/>
    </location>
</feature>
<dbReference type="OrthoDB" id="65716at2759"/>
<evidence type="ECO:0000313" key="4">
    <source>
        <dbReference type="EMBL" id="CAF9931665.1"/>
    </source>
</evidence>
<feature type="compositionally biased region" description="Polar residues" evidence="3">
    <location>
        <begin position="224"/>
        <end position="236"/>
    </location>
</feature>
<evidence type="ECO:0000256" key="1">
    <source>
        <dbReference type="ARBA" id="ARBA00023242"/>
    </source>
</evidence>
<dbReference type="GO" id="GO:0008270">
    <property type="term" value="F:zinc ion binding"/>
    <property type="evidence" value="ECO:0007669"/>
    <property type="project" value="InterPro"/>
</dbReference>
<feature type="compositionally biased region" description="Polar residues" evidence="3">
    <location>
        <begin position="243"/>
        <end position="260"/>
    </location>
</feature>
<feature type="compositionally biased region" description="Low complexity" evidence="3">
    <location>
        <begin position="93"/>
        <end position="103"/>
    </location>
</feature>
<organism evidence="4 5">
    <name type="scientific">Heterodermia speciosa</name>
    <dbReference type="NCBI Taxonomy" id="116794"/>
    <lineage>
        <taxon>Eukaryota</taxon>
        <taxon>Fungi</taxon>
        <taxon>Dikarya</taxon>
        <taxon>Ascomycota</taxon>
        <taxon>Pezizomycotina</taxon>
        <taxon>Lecanoromycetes</taxon>
        <taxon>OSLEUM clade</taxon>
        <taxon>Lecanoromycetidae</taxon>
        <taxon>Caliciales</taxon>
        <taxon>Physciaceae</taxon>
        <taxon>Heterodermia</taxon>
    </lineage>
</organism>
<evidence type="ECO:0000256" key="2">
    <source>
        <dbReference type="ARBA" id="ARBA00023254"/>
    </source>
</evidence>
<dbReference type="CDD" id="cd00067">
    <property type="entry name" value="GAL4"/>
    <property type="match status" value="1"/>
</dbReference>
<dbReference type="GO" id="GO:0090173">
    <property type="term" value="P:regulation of synaptonemal complex assembly"/>
    <property type="evidence" value="ECO:0007669"/>
    <property type="project" value="InterPro"/>
</dbReference>
<feature type="compositionally biased region" description="Low complexity" evidence="3">
    <location>
        <begin position="1"/>
        <end position="13"/>
    </location>
</feature>
<dbReference type="GO" id="GO:0051321">
    <property type="term" value="P:meiotic cell cycle"/>
    <property type="evidence" value="ECO:0007669"/>
    <property type="project" value="UniProtKB-KW"/>
</dbReference>
<evidence type="ECO:0000313" key="5">
    <source>
        <dbReference type="Proteomes" id="UP000664521"/>
    </source>
</evidence>
<dbReference type="GO" id="GO:0000981">
    <property type="term" value="F:DNA-binding transcription factor activity, RNA polymerase II-specific"/>
    <property type="evidence" value="ECO:0007669"/>
    <property type="project" value="InterPro"/>
</dbReference>
<keyword evidence="1" id="KW-0539">Nucleus</keyword>
<name>A0A8H3FX46_9LECA</name>
<feature type="region of interest" description="Disordered" evidence="3">
    <location>
        <begin position="224"/>
        <end position="262"/>
    </location>
</feature>
<dbReference type="EMBL" id="CAJPDS010000060">
    <property type="protein sequence ID" value="CAF9931665.1"/>
    <property type="molecule type" value="Genomic_DNA"/>
</dbReference>
<dbReference type="InterPro" id="IPR039057">
    <property type="entry name" value="Spo22/ZIP4"/>
</dbReference>
<protein>
    <recommendedName>
        <fullName evidence="6">Protein ZIP4 homolog</fullName>
    </recommendedName>
</protein>
<feature type="region of interest" description="Disordered" evidence="3">
    <location>
        <begin position="1"/>
        <end position="21"/>
    </location>
</feature>
<dbReference type="PANTHER" id="PTHR40375">
    <property type="entry name" value="SPORULATION-SPECIFIC PROTEIN 22"/>
    <property type="match status" value="1"/>
</dbReference>
<evidence type="ECO:0008006" key="6">
    <source>
        <dbReference type="Google" id="ProtNLM"/>
    </source>
</evidence>
<accession>A0A8H3FX46</accession>
<dbReference type="InterPro" id="IPR013940">
    <property type="entry name" value="Spo22/ZIP4/TEX11"/>
</dbReference>
<proteinExistence type="predicted"/>
<comment type="caution">
    <text evidence="4">The sequence shown here is derived from an EMBL/GenBank/DDBJ whole genome shotgun (WGS) entry which is preliminary data.</text>
</comment>
<dbReference type="Proteomes" id="UP000664521">
    <property type="component" value="Unassembled WGS sequence"/>
</dbReference>